<dbReference type="InterPro" id="IPR014729">
    <property type="entry name" value="Rossmann-like_a/b/a_fold"/>
</dbReference>
<evidence type="ECO:0000259" key="2">
    <source>
        <dbReference type="Pfam" id="PF13521"/>
    </source>
</evidence>
<protein>
    <submittedName>
        <fullName evidence="3">AAA family ATPase</fullName>
    </submittedName>
</protein>
<evidence type="ECO:0000313" key="3">
    <source>
        <dbReference type="EMBL" id="MBT1702989.1"/>
    </source>
</evidence>
<dbReference type="SUPFAM" id="SSF52540">
    <property type="entry name" value="P-loop containing nucleoside triphosphate hydrolases"/>
    <property type="match status" value="1"/>
</dbReference>
<dbReference type="EMBL" id="JAHESD010000010">
    <property type="protein sequence ID" value="MBT1702989.1"/>
    <property type="molecule type" value="Genomic_DNA"/>
</dbReference>
<dbReference type="Gene3D" id="3.40.50.620">
    <property type="entry name" value="HUPs"/>
    <property type="match status" value="1"/>
</dbReference>
<organism evidence="3 4">
    <name type="scientific">Chryseosolibacter indicus</name>
    <dbReference type="NCBI Taxonomy" id="2782351"/>
    <lineage>
        <taxon>Bacteria</taxon>
        <taxon>Pseudomonadati</taxon>
        <taxon>Bacteroidota</taxon>
        <taxon>Cytophagia</taxon>
        <taxon>Cytophagales</taxon>
        <taxon>Chryseotaleaceae</taxon>
        <taxon>Chryseosolibacter</taxon>
    </lineage>
</organism>
<dbReference type="PANTHER" id="PTHR37512:SF1">
    <property type="entry name" value="NADR_TTD14 AAA DOMAIN-CONTAINING PROTEIN"/>
    <property type="match status" value="1"/>
</dbReference>
<name>A0ABS5VQ62_9BACT</name>
<sequence>MIRGLIIGKFMPIHLGHIALIRFAAAQCNEVIVSMSYTDKDSINAELRFSWIKEIFKNDINIKPVLIEDNFDDESLPLEERTKKWASVIGSRYPKIHKIFSSESYGESFARNLGATHVAFDYDRKQIAVSATLVRDHPFQYWNYIPDVVRPYFVKNICFYGPESTGKSTMSVRMAQLYNTEFVPEVARELITSNDFTVDDIIRIGYAQTERVKEKRKVANKMLFCDTDVITTEIYSYHYLRIIPPVLFDLEKEVAYDYYFLFNTDTPWVADHMRDLGEKRVEMYNVFKAELDKRRIPYPLVTGNYEEREQFLQHAINKILSA</sequence>
<accession>A0ABS5VQ62</accession>
<feature type="domain" description="Cytidyltransferase-like" evidence="1">
    <location>
        <begin position="6"/>
        <end position="59"/>
    </location>
</feature>
<dbReference type="PANTHER" id="PTHR37512">
    <property type="entry name" value="TRIFUNCTIONAL NAD BIOSYNTHESIS/REGULATOR PROTEIN NADR"/>
    <property type="match status" value="1"/>
</dbReference>
<reference evidence="3 4" key="1">
    <citation type="submission" date="2021-05" db="EMBL/GenBank/DDBJ databases">
        <title>A Polyphasic approach of four new species of the genus Ohtaekwangia: Ohtaekwangia histidinii sp. nov., Ohtaekwangia cretensis sp. nov., Ohtaekwangia indiensis sp. nov., Ohtaekwangia reichenbachii sp. nov. from diverse environment.</title>
        <authorList>
            <person name="Octaviana S."/>
        </authorList>
    </citation>
    <scope>NUCLEOTIDE SEQUENCE [LARGE SCALE GENOMIC DNA]</scope>
    <source>
        <strain evidence="3 4">PWU20</strain>
    </source>
</reference>
<dbReference type="RefSeq" id="WP_254152959.1">
    <property type="nucleotide sequence ID" value="NZ_JAHESD010000010.1"/>
</dbReference>
<dbReference type="Pfam" id="PF13521">
    <property type="entry name" value="AAA_28"/>
    <property type="match status" value="1"/>
</dbReference>
<feature type="domain" description="NadR/Ttd14 AAA" evidence="2">
    <location>
        <begin position="157"/>
        <end position="308"/>
    </location>
</feature>
<keyword evidence="4" id="KW-1185">Reference proteome</keyword>
<dbReference type="InterPro" id="IPR027417">
    <property type="entry name" value="P-loop_NTPase"/>
</dbReference>
<dbReference type="Gene3D" id="3.40.50.300">
    <property type="entry name" value="P-loop containing nucleotide triphosphate hydrolases"/>
    <property type="match status" value="1"/>
</dbReference>
<dbReference type="NCBIfam" id="TIGR00125">
    <property type="entry name" value="cyt_tran_rel"/>
    <property type="match status" value="1"/>
</dbReference>
<gene>
    <name evidence="3" type="ORF">KK060_06840</name>
</gene>
<dbReference type="InterPro" id="IPR038727">
    <property type="entry name" value="NadR/Ttd14_AAA_dom"/>
</dbReference>
<dbReference type="InterPro" id="IPR004821">
    <property type="entry name" value="Cyt_trans-like"/>
</dbReference>
<dbReference type="SUPFAM" id="SSF52374">
    <property type="entry name" value="Nucleotidylyl transferase"/>
    <property type="match status" value="1"/>
</dbReference>
<comment type="caution">
    <text evidence="3">The sequence shown here is derived from an EMBL/GenBank/DDBJ whole genome shotgun (WGS) entry which is preliminary data.</text>
</comment>
<dbReference type="Pfam" id="PF01467">
    <property type="entry name" value="CTP_transf_like"/>
    <property type="match status" value="1"/>
</dbReference>
<dbReference type="Proteomes" id="UP000772618">
    <property type="component" value="Unassembled WGS sequence"/>
</dbReference>
<dbReference type="InterPro" id="IPR052735">
    <property type="entry name" value="NAD_biosynth-regulator"/>
</dbReference>
<proteinExistence type="predicted"/>
<evidence type="ECO:0000259" key="1">
    <source>
        <dbReference type="Pfam" id="PF01467"/>
    </source>
</evidence>
<evidence type="ECO:0000313" key="4">
    <source>
        <dbReference type="Proteomes" id="UP000772618"/>
    </source>
</evidence>